<name>A0AAE4MHJ9_9EURY</name>
<comment type="caution">
    <text evidence="1">The sequence shown here is derived from an EMBL/GenBank/DDBJ whole genome shotgun (WGS) entry which is preliminary data.</text>
</comment>
<keyword evidence="2" id="KW-1185">Reference proteome</keyword>
<reference evidence="1" key="1">
    <citation type="submission" date="2023-06" db="EMBL/GenBank/DDBJ databases">
        <title>Genome sequence of Methanosarcinaceae archaeon Ag5.</title>
        <authorList>
            <person name="Protasov E."/>
            <person name="Platt K."/>
            <person name="Poehlein A."/>
            <person name="Daniel R."/>
            <person name="Brune A."/>
        </authorList>
    </citation>
    <scope>NUCLEOTIDE SEQUENCE</scope>
    <source>
        <strain evidence="1">Ag5</strain>
    </source>
</reference>
<organism evidence="1 2">
    <name type="scientific">Methanolapillus africanus</name>
    <dbReference type="NCBI Taxonomy" id="3028297"/>
    <lineage>
        <taxon>Archaea</taxon>
        <taxon>Methanobacteriati</taxon>
        <taxon>Methanobacteriota</taxon>
        <taxon>Stenosarchaea group</taxon>
        <taxon>Methanomicrobia</taxon>
        <taxon>Methanosarcinales</taxon>
        <taxon>Methanosarcinaceae</taxon>
        <taxon>Methanolapillus</taxon>
    </lineage>
</organism>
<sequence>MSSYVSKISKTFNLENMFRRFKLWRTPKIDLILEQLEQTGLYHARDAVEIRNRFKKTPKVCDVLLYVTSELERMHGSERNGKIILCYSDEFDCIYITFPVKKYRSAMDDEIFELELRTEKKFGPISDYVFVMR</sequence>
<evidence type="ECO:0000313" key="2">
    <source>
        <dbReference type="Proteomes" id="UP001271789"/>
    </source>
</evidence>
<dbReference type="AlphaFoldDB" id="A0AAE4MHJ9"/>
<gene>
    <name evidence="1" type="ORF">MsAg5_01240</name>
</gene>
<dbReference type="Proteomes" id="UP001271789">
    <property type="component" value="Unassembled WGS sequence"/>
</dbReference>
<protein>
    <submittedName>
        <fullName evidence="1">Uncharacterized protein</fullName>
    </submittedName>
</protein>
<dbReference type="EMBL" id="JAWDKD010000003">
    <property type="protein sequence ID" value="MDV0446294.1"/>
    <property type="molecule type" value="Genomic_DNA"/>
</dbReference>
<accession>A0AAE4MHJ9</accession>
<evidence type="ECO:0000313" key="1">
    <source>
        <dbReference type="EMBL" id="MDV0446294.1"/>
    </source>
</evidence>
<proteinExistence type="predicted"/>